<dbReference type="Proteomes" id="UP001597041">
    <property type="component" value="Unassembled WGS sequence"/>
</dbReference>
<evidence type="ECO:0000313" key="4">
    <source>
        <dbReference type="Proteomes" id="UP001597041"/>
    </source>
</evidence>
<comment type="caution">
    <text evidence="3">The sequence shown here is derived from an EMBL/GenBank/DDBJ whole genome shotgun (WGS) entry which is preliminary data.</text>
</comment>
<feature type="domain" description="DUF1648" evidence="2">
    <location>
        <begin position="7"/>
        <end position="47"/>
    </location>
</feature>
<keyword evidence="1" id="KW-0472">Membrane</keyword>
<evidence type="ECO:0000313" key="3">
    <source>
        <dbReference type="EMBL" id="MFD1068044.1"/>
    </source>
</evidence>
<dbReference type="EMBL" id="JBHTKK010000034">
    <property type="protein sequence ID" value="MFD1068044.1"/>
    <property type="molecule type" value="Genomic_DNA"/>
</dbReference>
<name>A0ABW3NL04_9BACI</name>
<reference evidence="4" key="1">
    <citation type="journal article" date="2019" name="Int. J. Syst. Evol. Microbiol.">
        <title>The Global Catalogue of Microorganisms (GCM) 10K type strain sequencing project: providing services to taxonomists for standard genome sequencing and annotation.</title>
        <authorList>
            <consortium name="The Broad Institute Genomics Platform"/>
            <consortium name="The Broad Institute Genome Sequencing Center for Infectious Disease"/>
            <person name="Wu L."/>
            <person name="Ma J."/>
        </authorList>
    </citation>
    <scope>NUCLEOTIDE SEQUENCE [LARGE SCALE GENOMIC DNA]</scope>
    <source>
        <strain evidence="4">CCUG 56608</strain>
    </source>
</reference>
<dbReference type="RefSeq" id="WP_379594222.1">
    <property type="nucleotide sequence ID" value="NZ_JBHTKK010000034.1"/>
</dbReference>
<sequence length="65" mass="7870">MKKDIKIFFIMLVILFVIILFLPASIPIHFNWRGEADIIVDKYFLLIGVCIPYSVYWQFFRNKRD</sequence>
<evidence type="ECO:0000259" key="2">
    <source>
        <dbReference type="Pfam" id="PF07853"/>
    </source>
</evidence>
<accession>A0ABW3NL04</accession>
<proteinExistence type="predicted"/>
<dbReference type="Pfam" id="PF07853">
    <property type="entry name" value="DUF1648"/>
    <property type="match status" value="1"/>
</dbReference>
<dbReference type="InterPro" id="IPR012867">
    <property type="entry name" value="DUF1648"/>
</dbReference>
<organism evidence="3 4">
    <name type="scientific">Oceanobacillus locisalsi</name>
    <dbReference type="NCBI Taxonomy" id="546107"/>
    <lineage>
        <taxon>Bacteria</taxon>
        <taxon>Bacillati</taxon>
        <taxon>Bacillota</taxon>
        <taxon>Bacilli</taxon>
        <taxon>Bacillales</taxon>
        <taxon>Bacillaceae</taxon>
        <taxon>Oceanobacillus</taxon>
    </lineage>
</organism>
<feature type="transmembrane region" description="Helical" evidence="1">
    <location>
        <begin position="7"/>
        <end position="30"/>
    </location>
</feature>
<keyword evidence="1" id="KW-0812">Transmembrane</keyword>
<keyword evidence="1" id="KW-1133">Transmembrane helix</keyword>
<protein>
    <submittedName>
        <fullName evidence="3">DUF1648 domain-containing protein</fullName>
    </submittedName>
</protein>
<evidence type="ECO:0000256" key="1">
    <source>
        <dbReference type="SAM" id="Phobius"/>
    </source>
</evidence>
<feature type="transmembrane region" description="Helical" evidence="1">
    <location>
        <begin position="42"/>
        <end position="60"/>
    </location>
</feature>
<gene>
    <name evidence="3" type="ORF">ACFQ19_18765</name>
</gene>
<keyword evidence="4" id="KW-1185">Reference proteome</keyword>